<comment type="similarity">
    <text evidence="1">Belongs to the universal ribosomal protein uL23 family.</text>
</comment>
<dbReference type="AlphaFoldDB" id="A0AAD5RUW0"/>
<dbReference type="GO" id="GO:0005762">
    <property type="term" value="C:mitochondrial large ribosomal subunit"/>
    <property type="evidence" value="ECO:0007669"/>
    <property type="project" value="TreeGrafter"/>
</dbReference>
<organism evidence="6 7">
    <name type="scientific">Zalerion maritima</name>
    <dbReference type="NCBI Taxonomy" id="339359"/>
    <lineage>
        <taxon>Eukaryota</taxon>
        <taxon>Fungi</taxon>
        <taxon>Dikarya</taxon>
        <taxon>Ascomycota</taxon>
        <taxon>Pezizomycotina</taxon>
        <taxon>Sordariomycetes</taxon>
        <taxon>Lulworthiomycetidae</taxon>
        <taxon>Lulworthiales</taxon>
        <taxon>Lulworthiaceae</taxon>
        <taxon>Zalerion</taxon>
    </lineage>
</organism>
<dbReference type="SUPFAM" id="SSF54189">
    <property type="entry name" value="Ribosomal proteins S24e, L23 and L15e"/>
    <property type="match status" value="1"/>
</dbReference>
<evidence type="ECO:0000256" key="1">
    <source>
        <dbReference type="ARBA" id="ARBA00006700"/>
    </source>
</evidence>
<dbReference type="EMBL" id="JAKWBI020000077">
    <property type="protein sequence ID" value="KAJ2903589.1"/>
    <property type="molecule type" value="Genomic_DNA"/>
</dbReference>
<dbReference type="GO" id="GO:0003735">
    <property type="term" value="F:structural constituent of ribosome"/>
    <property type="evidence" value="ECO:0007669"/>
    <property type="project" value="InterPro"/>
</dbReference>
<keyword evidence="7" id="KW-1185">Reference proteome</keyword>
<dbReference type="Gene3D" id="3.30.70.330">
    <property type="match status" value="1"/>
</dbReference>
<dbReference type="InterPro" id="IPR012677">
    <property type="entry name" value="Nucleotide-bd_a/b_plait_sf"/>
</dbReference>
<feature type="region of interest" description="Disordered" evidence="5">
    <location>
        <begin position="200"/>
        <end position="219"/>
    </location>
</feature>
<keyword evidence="2" id="KW-0689">Ribosomal protein</keyword>
<evidence type="ECO:0000256" key="3">
    <source>
        <dbReference type="ARBA" id="ARBA00023274"/>
    </source>
</evidence>
<dbReference type="InterPro" id="IPR012678">
    <property type="entry name" value="Ribosomal_uL23/eL15/eS24_sf"/>
</dbReference>
<dbReference type="PANTHER" id="PTHR12059">
    <property type="entry name" value="RIBOSOMAL PROTEIN L23-RELATED"/>
    <property type="match status" value="1"/>
</dbReference>
<evidence type="ECO:0000313" key="6">
    <source>
        <dbReference type="EMBL" id="KAJ2903589.1"/>
    </source>
</evidence>
<dbReference type="Proteomes" id="UP001201980">
    <property type="component" value="Unassembled WGS sequence"/>
</dbReference>
<comment type="caution">
    <text evidence="6">The sequence shown here is derived from an EMBL/GenBank/DDBJ whole genome shotgun (WGS) entry which is preliminary data.</text>
</comment>
<dbReference type="GO" id="GO:0032543">
    <property type="term" value="P:mitochondrial translation"/>
    <property type="evidence" value="ECO:0007669"/>
    <property type="project" value="TreeGrafter"/>
</dbReference>
<sequence length="219" mass="26024">MVPPIRPQPPNFVNFRVPLSFNKFDLRDYLHNLYDVQAVGVRSWVRNSKPVRKNETGKWYRPQAKKYMSVRLAPECSPFLAPEKPEDLGPWDEGLYKNMMKNQEIIKRNMPRPFHASPKQKEDTREERKALKKPWEVYPVLTPRNEVQSERVGEHARRFLKGVERWENGVVLDERWDALLKRKEEKDRVRMAVREGIMKKSRGLMEKERGAGKEKEETL</sequence>
<evidence type="ECO:0000256" key="5">
    <source>
        <dbReference type="SAM" id="MobiDB-lite"/>
    </source>
</evidence>
<evidence type="ECO:0000256" key="2">
    <source>
        <dbReference type="ARBA" id="ARBA00022980"/>
    </source>
</evidence>
<dbReference type="InterPro" id="IPR013025">
    <property type="entry name" value="Ribosomal_uL23-like"/>
</dbReference>
<name>A0AAD5RUW0_9PEZI</name>
<dbReference type="PANTHER" id="PTHR12059:SF5">
    <property type="entry name" value="LARGE RIBOSOMAL SUBUNIT PROTEIN UL23M"/>
    <property type="match status" value="1"/>
</dbReference>
<gene>
    <name evidence="6" type="ORF">MKZ38_009642</name>
</gene>
<keyword evidence="3" id="KW-0687">Ribonucleoprotein</keyword>
<protein>
    <recommendedName>
        <fullName evidence="4">Large ribosomal subunit protein uL23m</fullName>
    </recommendedName>
</protein>
<evidence type="ECO:0000256" key="4">
    <source>
        <dbReference type="ARBA" id="ARBA00039977"/>
    </source>
</evidence>
<evidence type="ECO:0000313" key="7">
    <source>
        <dbReference type="Proteomes" id="UP001201980"/>
    </source>
</evidence>
<dbReference type="Pfam" id="PF00276">
    <property type="entry name" value="Ribosomal_L23"/>
    <property type="match status" value="1"/>
</dbReference>
<accession>A0AAD5RUW0</accession>
<reference evidence="6" key="1">
    <citation type="submission" date="2022-07" db="EMBL/GenBank/DDBJ databases">
        <title>Draft genome sequence of Zalerion maritima ATCC 34329, a (micro)plastics degrading marine fungus.</title>
        <authorList>
            <person name="Paco A."/>
            <person name="Goncalves M.F.M."/>
            <person name="Rocha-Santos T.A.P."/>
            <person name="Alves A."/>
        </authorList>
    </citation>
    <scope>NUCLEOTIDE SEQUENCE</scope>
    <source>
        <strain evidence="6">ATCC 34329</strain>
    </source>
</reference>
<proteinExistence type="inferred from homology"/>